<reference evidence="4" key="1">
    <citation type="journal article" date="2010" name="Nature">
        <title>The Amphimedon queenslandica genome and the evolution of animal complexity.</title>
        <authorList>
            <person name="Srivastava M."/>
            <person name="Simakov O."/>
            <person name="Chapman J."/>
            <person name="Fahey B."/>
            <person name="Gauthier M.E."/>
            <person name="Mitros T."/>
            <person name="Richards G.S."/>
            <person name="Conaco C."/>
            <person name="Dacre M."/>
            <person name="Hellsten U."/>
            <person name="Larroux C."/>
            <person name="Putnam N.H."/>
            <person name="Stanke M."/>
            <person name="Adamska M."/>
            <person name="Darling A."/>
            <person name="Degnan S.M."/>
            <person name="Oakley T.H."/>
            <person name="Plachetzki D.C."/>
            <person name="Zhai Y."/>
            <person name="Adamski M."/>
            <person name="Calcino A."/>
            <person name="Cummins S.F."/>
            <person name="Goodstein D.M."/>
            <person name="Harris C."/>
            <person name="Jackson D.J."/>
            <person name="Leys S.P."/>
            <person name="Shu S."/>
            <person name="Woodcroft B.J."/>
            <person name="Vervoort M."/>
            <person name="Kosik K.S."/>
            <person name="Manning G."/>
            <person name="Degnan B.M."/>
            <person name="Rokhsar D.S."/>
        </authorList>
    </citation>
    <scope>NUCLEOTIDE SEQUENCE [LARGE SCALE GENOMIC DNA]</scope>
</reference>
<organism evidence="3">
    <name type="scientific">Amphimedon queenslandica</name>
    <name type="common">Sponge</name>
    <dbReference type="NCBI Taxonomy" id="400682"/>
    <lineage>
        <taxon>Eukaryota</taxon>
        <taxon>Metazoa</taxon>
        <taxon>Porifera</taxon>
        <taxon>Demospongiae</taxon>
        <taxon>Heteroscleromorpha</taxon>
        <taxon>Haplosclerida</taxon>
        <taxon>Niphatidae</taxon>
        <taxon>Amphimedon</taxon>
    </lineage>
</organism>
<dbReference type="GO" id="GO:0003676">
    <property type="term" value="F:nucleic acid binding"/>
    <property type="evidence" value="ECO:0007669"/>
    <property type="project" value="InterPro"/>
</dbReference>
<dbReference type="EnsemblMetazoa" id="Aqu2.1.22508_001">
    <property type="protein sequence ID" value="Aqu2.1.22508_001"/>
    <property type="gene ID" value="Aqu2.1.22508"/>
</dbReference>
<dbReference type="Pfam" id="PF13902">
    <property type="entry name" value="R3H-assoc"/>
    <property type="match status" value="1"/>
</dbReference>
<dbReference type="InterPro" id="IPR039629">
    <property type="entry name" value="R3HDM4"/>
</dbReference>
<evidence type="ECO:0000256" key="1">
    <source>
        <dbReference type="SAM" id="MobiDB-lite"/>
    </source>
</evidence>
<dbReference type="InterPro" id="IPR025952">
    <property type="entry name" value="R3H-assoc_dom"/>
</dbReference>
<dbReference type="SUPFAM" id="SSF82708">
    <property type="entry name" value="R3H domain"/>
    <property type="match status" value="1"/>
</dbReference>
<evidence type="ECO:0000313" key="3">
    <source>
        <dbReference type="EnsemblMetazoa" id="Aqu2.1.22508_001"/>
    </source>
</evidence>
<dbReference type="KEGG" id="aqu:100639917"/>
<feature type="region of interest" description="Disordered" evidence="1">
    <location>
        <begin position="1"/>
        <end position="78"/>
    </location>
</feature>
<feature type="compositionally biased region" description="Polar residues" evidence="1">
    <location>
        <begin position="1"/>
        <end position="24"/>
    </location>
</feature>
<name>A0A1X7U4B9_AMPQE</name>
<dbReference type="OrthoDB" id="75169at2759"/>
<dbReference type="InParanoid" id="A0A1X7U4B9"/>
<dbReference type="Proteomes" id="UP000007879">
    <property type="component" value="Unassembled WGS sequence"/>
</dbReference>
<reference evidence="3" key="2">
    <citation type="submission" date="2017-05" db="UniProtKB">
        <authorList>
            <consortium name="EnsemblMetazoa"/>
        </authorList>
    </citation>
    <scope>IDENTIFICATION</scope>
</reference>
<dbReference type="STRING" id="400682.A0A1X7U4B9"/>
<dbReference type="Gene3D" id="3.30.1370.50">
    <property type="entry name" value="R3H-like domain"/>
    <property type="match status" value="1"/>
</dbReference>
<dbReference type="EnsemblMetazoa" id="XM_003388996.3">
    <property type="protein sequence ID" value="XP_003389044.1"/>
    <property type="gene ID" value="LOC100639917"/>
</dbReference>
<feature type="compositionally biased region" description="Basic residues" evidence="1">
    <location>
        <begin position="50"/>
        <end position="62"/>
    </location>
</feature>
<dbReference type="InterPro" id="IPR036867">
    <property type="entry name" value="R3H_dom_sf"/>
</dbReference>
<protein>
    <recommendedName>
        <fullName evidence="2">R3H-associated N-terminal domain-containing protein</fullName>
    </recommendedName>
</protein>
<dbReference type="PANTHER" id="PTHR32019">
    <property type="entry name" value="R3H DOMAIN-CONTAINING PROTEIN 4"/>
    <property type="match status" value="1"/>
</dbReference>
<dbReference type="PANTHER" id="PTHR32019:SF2">
    <property type="entry name" value="R3H DOMAIN-CONTAINING PROTEIN 4"/>
    <property type="match status" value="1"/>
</dbReference>
<evidence type="ECO:0000259" key="2">
    <source>
        <dbReference type="Pfam" id="PF13902"/>
    </source>
</evidence>
<evidence type="ECO:0000313" key="4">
    <source>
        <dbReference type="Proteomes" id="UP000007879"/>
    </source>
</evidence>
<dbReference type="AlphaFoldDB" id="A0A1X7U4B9"/>
<accession>A0A1X7U4B9</accession>
<sequence length="272" mass="31993">MPLVRPSSSYSSTRDNRDGYQSNESADDEIEDLQIPLVPAESHSSSTLRTRPRPIKYPRPHSHLFFSPTTGRSLRGGRHTRRYENSLFLKTLFPLTEEEIEEDYQTIAPQHHTSFTQVLSDNHKQILWERFSKLGEEEQFDLLRKETVSTRKGKKIKKDKYYESLERITPQIRSLLLHDKRLPQGFIEDIEKELYEYFDDDPSSIIVYLGLTSYHRMLIHGICQYNHYTSETYHTDKSTAYIMVSCDTEEVSPIPPVPLYKLLQDKNRKTLY</sequence>
<feature type="domain" description="R3H-associated N-terminal" evidence="2">
    <location>
        <begin position="75"/>
        <end position="178"/>
    </location>
</feature>
<keyword evidence="4" id="KW-1185">Reference proteome</keyword>
<proteinExistence type="predicted"/>
<gene>
    <name evidence="3" type="primary">100639917</name>
</gene>